<keyword evidence="2" id="KW-1185">Reference proteome</keyword>
<evidence type="ECO:0000313" key="2">
    <source>
        <dbReference type="Proteomes" id="UP000013523"/>
    </source>
</evidence>
<evidence type="ECO:0000313" key="1">
    <source>
        <dbReference type="EMBL" id="AGK97527.1"/>
    </source>
</evidence>
<dbReference type="RefSeq" id="WP_015615826.1">
    <property type="nucleotide sequence ID" value="NC_021182.1"/>
</dbReference>
<dbReference type="InterPro" id="IPR046313">
    <property type="entry name" value="DUF6465"/>
</dbReference>
<reference evidence="1 2" key="1">
    <citation type="submission" date="2012-01" db="EMBL/GenBank/DDBJ databases">
        <title>Complete sequence of chromosome of Clostridium pasteurianum BC1.</title>
        <authorList>
            <consortium name="US DOE Joint Genome Institute"/>
            <person name="Lucas S."/>
            <person name="Han J."/>
            <person name="Lapidus A."/>
            <person name="Cheng J.-F."/>
            <person name="Goodwin L."/>
            <person name="Pitluck S."/>
            <person name="Peters L."/>
            <person name="Mikhailova N."/>
            <person name="Teshima H."/>
            <person name="Detter J.C."/>
            <person name="Han C."/>
            <person name="Tapia R."/>
            <person name="Land M."/>
            <person name="Hauser L."/>
            <person name="Kyrpides N."/>
            <person name="Ivanova N."/>
            <person name="Pagani I."/>
            <person name="Dunn J."/>
            <person name="Taghavi S."/>
            <person name="Francis A."/>
            <person name="van der Lelie D."/>
            <person name="Woyke T."/>
        </authorList>
    </citation>
    <scope>NUCLEOTIDE SEQUENCE [LARGE SCALE GENOMIC DNA]</scope>
    <source>
        <strain evidence="1 2">BC1</strain>
    </source>
</reference>
<protein>
    <submittedName>
        <fullName evidence="1">Uncharacterized protein</fullName>
    </submittedName>
</protein>
<dbReference type="PATRIC" id="fig|86416.3.peg.2667"/>
<dbReference type="OrthoDB" id="1711086at2"/>
<sequence>MSKRIKNLNELKDATIDASKVTAKKVIDASETAKVNIQKNLNELKDVSKSTAQKVRVASKTAQKTIAKTSEDIAKAVNIKGIKENIEPPLNKSKENIQKNLSDLKDVTLDVSKATAKKVLNASEELVNSVKSNINKPKAFTKSIYIQYLGKEISEDYLVEQFRLKWSETHKLSDIVDLKIYYKVEENTAYYLVNNEITLSIKFI</sequence>
<dbReference type="SUPFAM" id="SSF58113">
    <property type="entry name" value="Apolipoprotein A-I"/>
    <property type="match status" value="1"/>
</dbReference>
<dbReference type="eggNOG" id="ENOG5032JTT">
    <property type="taxonomic scope" value="Bacteria"/>
</dbReference>
<dbReference type="AlphaFoldDB" id="R4K350"/>
<dbReference type="EMBL" id="CP003261">
    <property type="protein sequence ID" value="AGK97527.1"/>
    <property type="molecule type" value="Genomic_DNA"/>
</dbReference>
<organism evidence="1 2">
    <name type="scientific">Clostridium pasteurianum BC1</name>
    <dbReference type="NCBI Taxonomy" id="86416"/>
    <lineage>
        <taxon>Bacteria</taxon>
        <taxon>Bacillati</taxon>
        <taxon>Bacillota</taxon>
        <taxon>Clostridia</taxon>
        <taxon>Eubacteriales</taxon>
        <taxon>Clostridiaceae</taxon>
        <taxon>Clostridium</taxon>
    </lineage>
</organism>
<accession>R4K350</accession>
<name>R4K350_CLOPA</name>
<dbReference type="HOGENOM" id="CLU_1370113_0_0_9"/>
<proteinExistence type="predicted"/>
<dbReference type="Proteomes" id="UP000013523">
    <property type="component" value="Chromosome"/>
</dbReference>
<gene>
    <name evidence="1" type="ORF">Clopa_2674</name>
</gene>
<dbReference type="KEGG" id="cpas:Clopa_2674"/>
<dbReference type="Pfam" id="PF20069">
    <property type="entry name" value="DUF6465"/>
    <property type="match status" value="1"/>
</dbReference>